<feature type="compositionally biased region" description="Acidic residues" evidence="1">
    <location>
        <begin position="239"/>
        <end position="270"/>
    </location>
</feature>
<feature type="region of interest" description="Disordered" evidence="1">
    <location>
        <begin position="235"/>
        <end position="295"/>
    </location>
</feature>
<dbReference type="AlphaFoldDB" id="A0A7U2HSW2"/>
<dbReference type="VEuPathDB" id="FungiDB:JI435_000880"/>
<sequence>MNQNFLGAPSREDLQVLETLRGRIMPMIGVLDKVHNDMQNHLFRGEALPNPDIMRMYRAATSQLASVNEYINGFYKHREEVYRDANGRPMIDQQGNQRMRYIDTADEGHAERVEALHVFPQAPFPMHNEGLAGLASTLLNKRLEPPEERWVEDRLRKAAEFAYVPSEWKIEPKRSDIKTENEEDDDSEGYVADISTKRFKGTLNEDDLVELWSLGHKTAFDKKYQEARQFVARLTGGEVTDEGGAENDDQTPDGDEDMEDDEEEEEFEDVETPRGQAPEPVVIMQRAPPSVHKPVPGAPMLNLGIVHRFMASGEVAQAGQR</sequence>
<protein>
    <recommendedName>
        <fullName evidence="4">Mediator complex subunit 8</fullName>
    </recommendedName>
</protein>
<dbReference type="OMA" id="EPMEEGW"/>
<evidence type="ECO:0000313" key="2">
    <source>
        <dbReference type="EMBL" id="QRC90570.1"/>
    </source>
</evidence>
<accession>A0A7U2HSW2</accession>
<dbReference type="OrthoDB" id="5329317at2759"/>
<reference evidence="3" key="1">
    <citation type="journal article" date="2021" name="BMC Genomics">
        <title>Chromosome-level genome assembly and manually-curated proteome of model necrotroph Parastagonospora nodorum Sn15 reveals a genome-wide trove of candidate effector homologs, and redundancy of virulence-related functions within an accessory chromosome.</title>
        <authorList>
            <person name="Bertazzoni S."/>
            <person name="Jones D.A.B."/>
            <person name="Phan H.T."/>
            <person name="Tan K.-C."/>
            <person name="Hane J.K."/>
        </authorList>
    </citation>
    <scope>NUCLEOTIDE SEQUENCE [LARGE SCALE GENOMIC DNA]</scope>
    <source>
        <strain evidence="3">SN15 / ATCC MYA-4574 / FGSC 10173)</strain>
    </source>
</reference>
<keyword evidence="3" id="KW-1185">Reference proteome</keyword>
<evidence type="ECO:0000256" key="1">
    <source>
        <dbReference type="SAM" id="MobiDB-lite"/>
    </source>
</evidence>
<name>A0A7U2HSW2_PHANO</name>
<evidence type="ECO:0000313" key="3">
    <source>
        <dbReference type="Proteomes" id="UP000663193"/>
    </source>
</evidence>
<dbReference type="EMBL" id="CP069023">
    <property type="protein sequence ID" value="QRC90570.1"/>
    <property type="molecule type" value="Genomic_DNA"/>
</dbReference>
<dbReference type="Proteomes" id="UP000663193">
    <property type="component" value="Chromosome 1"/>
</dbReference>
<evidence type="ECO:0008006" key="4">
    <source>
        <dbReference type="Google" id="ProtNLM"/>
    </source>
</evidence>
<gene>
    <name evidence="2" type="ORF">JI435_000880</name>
</gene>
<dbReference type="RefSeq" id="XP_001790784.1">
    <property type="nucleotide sequence ID" value="XM_001790732.1"/>
</dbReference>
<proteinExistence type="predicted"/>
<dbReference type="KEGG" id="pno:SNOG_00088"/>
<organism evidence="2 3">
    <name type="scientific">Phaeosphaeria nodorum (strain SN15 / ATCC MYA-4574 / FGSC 10173)</name>
    <name type="common">Glume blotch fungus</name>
    <name type="synonym">Parastagonospora nodorum</name>
    <dbReference type="NCBI Taxonomy" id="321614"/>
    <lineage>
        <taxon>Eukaryota</taxon>
        <taxon>Fungi</taxon>
        <taxon>Dikarya</taxon>
        <taxon>Ascomycota</taxon>
        <taxon>Pezizomycotina</taxon>
        <taxon>Dothideomycetes</taxon>
        <taxon>Pleosporomycetidae</taxon>
        <taxon>Pleosporales</taxon>
        <taxon>Pleosporineae</taxon>
        <taxon>Phaeosphaeriaceae</taxon>
        <taxon>Parastagonospora</taxon>
    </lineage>
</organism>